<dbReference type="PROSITE" id="PS51371">
    <property type="entry name" value="CBS"/>
    <property type="match status" value="2"/>
</dbReference>
<dbReference type="Pfam" id="PF00571">
    <property type="entry name" value="CBS"/>
    <property type="match status" value="2"/>
</dbReference>
<sequence length="447" mass="49987">MNIDVLHSKIADVLRGEKSREVRDLLNSLHPSVTYEALRGFSIDEMYEILELMDFEPRIDLFCYLSIDEQTVLIERFDKNESVRVLKKLPDDERTDILQKLPPEAHDRLLFYLSEEEREEVILLESYPNESVGSIMTSAFIRLDEGITAGEALEEIRKQEVDAESIYYLYVCNDLDHLLGVISLRQLVTTDPSVGVQDLLQDKVITVSALDTKWSAVITMRKTDLVVLPVLNNVGKMVGIVTHDDLEDAAEEEVTDDFHRMAGAPGFKTMNLRTAHIPHMVVKRLPWLLILVFMNVFSGAGIAYFEETIEAMVSLVFFLPLLIDSGGNAGSQAATLMVRSLALGDVRMKDWLMLFSKEIVISLLMGVGMAFAVGAVAYFRAPEIIPVVTLTMVLTVMMGSLMGMLLPFIFTRFKMDAATASAPLITSIADICGVLIYFSIATRFLGL</sequence>
<evidence type="ECO:0000256" key="7">
    <source>
        <dbReference type="ARBA" id="ARBA00023136"/>
    </source>
</evidence>
<dbReference type="PANTHER" id="PTHR43773">
    <property type="entry name" value="MAGNESIUM TRANSPORTER MGTE"/>
    <property type="match status" value="1"/>
</dbReference>
<evidence type="ECO:0000256" key="9">
    <source>
        <dbReference type="RuleBase" id="RU362011"/>
    </source>
</evidence>
<dbReference type="InterPro" id="IPR006667">
    <property type="entry name" value="SLC41_membr_dom"/>
</dbReference>
<evidence type="ECO:0000256" key="4">
    <source>
        <dbReference type="ARBA" id="ARBA00022692"/>
    </source>
</evidence>
<feature type="transmembrane region" description="Helical" evidence="9">
    <location>
        <begin position="422"/>
        <end position="440"/>
    </location>
</feature>
<evidence type="ECO:0000256" key="2">
    <source>
        <dbReference type="ARBA" id="ARBA00009749"/>
    </source>
</evidence>
<dbReference type="Gene3D" id="1.25.60.10">
    <property type="entry name" value="MgtE N-terminal domain-like"/>
    <property type="match status" value="1"/>
</dbReference>
<dbReference type="Pfam" id="PF01769">
    <property type="entry name" value="MgtE"/>
    <property type="match status" value="1"/>
</dbReference>
<feature type="transmembrane region" description="Helical" evidence="9">
    <location>
        <begin position="385"/>
        <end position="410"/>
    </location>
</feature>
<keyword evidence="3 9" id="KW-0813">Transport</keyword>
<dbReference type="AlphaFoldDB" id="U7D601"/>
<evidence type="ECO:0000313" key="12">
    <source>
        <dbReference type="Proteomes" id="UP000017148"/>
    </source>
</evidence>
<feature type="domain" description="CBS" evidence="10">
    <location>
        <begin position="200"/>
        <end position="258"/>
    </location>
</feature>
<dbReference type="RefSeq" id="WP_022636640.1">
    <property type="nucleotide sequence ID" value="NZ_ASJR01000008.1"/>
</dbReference>
<dbReference type="SUPFAM" id="SSF54631">
    <property type="entry name" value="CBS-domain pair"/>
    <property type="match status" value="1"/>
</dbReference>
<dbReference type="InterPro" id="IPR006669">
    <property type="entry name" value="MgtE_transporter"/>
</dbReference>
<dbReference type="NCBIfam" id="TIGR00400">
    <property type="entry name" value="mgtE"/>
    <property type="match status" value="1"/>
</dbReference>
<dbReference type="SMART" id="SM00116">
    <property type="entry name" value="CBS"/>
    <property type="match status" value="2"/>
</dbReference>
<dbReference type="EMBL" id="ASJR01000008">
    <property type="protein sequence ID" value="ERP31939.1"/>
    <property type="molecule type" value="Genomic_DNA"/>
</dbReference>
<feature type="transmembrane region" description="Helical" evidence="9">
    <location>
        <begin position="359"/>
        <end position="379"/>
    </location>
</feature>
<keyword evidence="7 9" id="KW-0472">Membrane</keyword>
<comment type="caution">
    <text evidence="11">The sequence shown here is derived from an EMBL/GenBank/DDBJ whole genome shotgun (WGS) entry which is preliminary data.</text>
</comment>
<feature type="transmembrane region" description="Helical" evidence="9">
    <location>
        <begin position="311"/>
        <end position="338"/>
    </location>
</feature>
<comment type="subcellular location">
    <subcellularLocation>
        <location evidence="9">Cell membrane</location>
        <topology evidence="9">Multi-pass membrane protein</topology>
    </subcellularLocation>
    <subcellularLocation>
        <location evidence="1">Membrane</location>
        <topology evidence="1">Multi-pass membrane protein</topology>
    </subcellularLocation>
</comment>
<comment type="similarity">
    <text evidence="2 9">Belongs to the SLC41A transporter family.</text>
</comment>
<comment type="subunit">
    <text evidence="9">Homodimer.</text>
</comment>
<dbReference type="GO" id="GO:0015095">
    <property type="term" value="F:magnesium ion transmembrane transporter activity"/>
    <property type="evidence" value="ECO:0007669"/>
    <property type="project" value="UniProtKB-UniRule"/>
</dbReference>
<evidence type="ECO:0000256" key="8">
    <source>
        <dbReference type="PROSITE-ProRule" id="PRU00703"/>
    </source>
</evidence>
<dbReference type="InterPro" id="IPR006668">
    <property type="entry name" value="Mg_transptr_MgtE_intracell_dom"/>
</dbReference>
<feature type="transmembrane region" description="Helical" evidence="9">
    <location>
        <begin position="285"/>
        <end position="305"/>
    </location>
</feature>
<keyword evidence="9" id="KW-0479">Metal-binding</keyword>
<reference evidence="11 12" key="1">
    <citation type="journal article" date="2013" name="Environ. Microbiol.">
        <title>Genome analysis of Chitinivibrio alkaliphilus gen. nov., sp. nov., a novel extremely haloalkaliphilic anaerobic chitinolytic bacterium from the candidate phylum Termite Group 3.</title>
        <authorList>
            <person name="Sorokin D.Y."/>
            <person name="Gumerov V.M."/>
            <person name="Rakitin A.L."/>
            <person name="Beletsky A.V."/>
            <person name="Damste J.S."/>
            <person name="Muyzer G."/>
            <person name="Mardanov A.V."/>
            <person name="Ravin N.V."/>
        </authorList>
    </citation>
    <scope>NUCLEOTIDE SEQUENCE [LARGE SCALE GENOMIC DNA]</scope>
    <source>
        <strain evidence="11 12">ACht1</strain>
    </source>
</reference>
<evidence type="ECO:0000256" key="6">
    <source>
        <dbReference type="ARBA" id="ARBA00022989"/>
    </source>
</evidence>
<feature type="domain" description="CBS" evidence="10">
    <location>
        <begin position="136"/>
        <end position="199"/>
    </location>
</feature>
<evidence type="ECO:0000256" key="3">
    <source>
        <dbReference type="ARBA" id="ARBA00022448"/>
    </source>
</evidence>
<evidence type="ECO:0000259" key="10">
    <source>
        <dbReference type="PROSITE" id="PS51371"/>
    </source>
</evidence>
<dbReference type="InterPro" id="IPR046342">
    <property type="entry name" value="CBS_dom_sf"/>
</dbReference>
<accession>U7D601</accession>
<dbReference type="Proteomes" id="UP000017148">
    <property type="component" value="Unassembled WGS sequence"/>
</dbReference>
<dbReference type="CDD" id="cd04606">
    <property type="entry name" value="CBS_pair_Mg_transporter"/>
    <property type="match status" value="1"/>
</dbReference>
<keyword evidence="4 9" id="KW-0812">Transmembrane</keyword>
<keyword evidence="8" id="KW-0129">CBS domain</keyword>
<dbReference type="OrthoDB" id="9790355at2"/>
<name>U7D601_9BACT</name>
<dbReference type="SUPFAM" id="SSF161093">
    <property type="entry name" value="MgtE membrane domain-like"/>
    <property type="match status" value="1"/>
</dbReference>
<keyword evidence="6 9" id="KW-1133">Transmembrane helix</keyword>
<dbReference type="InterPro" id="IPR036739">
    <property type="entry name" value="SLC41_membr_dom_sf"/>
</dbReference>
<dbReference type="PATRIC" id="fig|1313304.3.peg.1106"/>
<dbReference type="SMART" id="SM00924">
    <property type="entry name" value="MgtE_N"/>
    <property type="match status" value="1"/>
</dbReference>
<dbReference type="SUPFAM" id="SSF158791">
    <property type="entry name" value="MgtE N-terminal domain-like"/>
    <property type="match status" value="1"/>
</dbReference>
<organism evidence="11 12">
    <name type="scientific">Chitinivibrio alkaliphilus ACht1</name>
    <dbReference type="NCBI Taxonomy" id="1313304"/>
    <lineage>
        <taxon>Bacteria</taxon>
        <taxon>Pseudomonadati</taxon>
        <taxon>Fibrobacterota</taxon>
        <taxon>Chitinivibrionia</taxon>
        <taxon>Chitinivibrionales</taxon>
        <taxon>Chitinivibrionaceae</taxon>
        <taxon>Chitinivibrio</taxon>
    </lineage>
</organism>
<dbReference type="GO" id="GO:0046872">
    <property type="term" value="F:metal ion binding"/>
    <property type="evidence" value="ECO:0007669"/>
    <property type="project" value="UniProtKB-KW"/>
</dbReference>
<dbReference type="Gene3D" id="1.10.357.20">
    <property type="entry name" value="SLC41 divalent cation transporters, integral membrane domain"/>
    <property type="match status" value="1"/>
</dbReference>
<protein>
    <recommendedName>
        <fullName evidence="9">Magnesium transporter MgtE</fullName>
    </recommendedName>
</protein>
<evidence type="ECO:0000256" key="5">
    <source>
        <dbReference type="ARBA" id="ARBA00022842"/>
    </source>
</evidence>
<dbReference type="InterPro" id="IPR038076">
    <property type="entry name" value="MgtE_N_sf"/>
</dbReference>
<dbReference type="eggNOG" id="COG2239">
    <property type="taxonomic scope" value="Bacteria"/>
</dbReference>
<keyword evidence="5 9" id="KW-0460">Magnesium</keyword>
<dbReference type="Pfam" id="PF03448">
    <property type="entry name" value="MgtE_N"/>
    <property type="match status" value="1"/>
</dbReference>
<gene>
    <name evidence="11" type="ORF">CALK_1158</name>
</gene>
<dbReference type="GO" id="GO:0005886">
    <property type="term" value="C:plasma membrane"/>
    <property type="evidence" value="ECO:0007669"/>
    <property type="project" value="UniProtKB-SubCell"/>
</dbReference>
<dbReference type="InterPro" id="IPR000644">
    <property type="entry name" value="CBS_dom"/>
</dbReference>
<keyword evidence="9" id="KW-1003">Cell membrane</keyword>
<dbReference type="STRING" id="1313304.CALK_1158"/>
<keyword evidence="12" id="KW-1185">Reference proteome</keyword>
<dbReference type="Gene3D" id="3.10.580.10">
    <property type="entry name" value="CBS-domain"/>
    <property type="match status" value="1"/>
</dbReference>
<evidence type="ECO:0000256" key="1">
    <source>
        <dbReference type="ARBA" id="ARBA00004141"/>
    </source>
</evidence>
<dbReference type="PANTHER" id="PTHR43773:SF1">
    <property type="entry name" value="MAGNESIUM TRANSPORTER MGTE"/>
    <property type="match status" value="1"/>
</dbReference>
<proteinExistence type="inferred from homology"/>
<comment type="function">
    <text evidence="9">Acts as a magnesium transporter.</text>
</comment>
<evidence type="ECO:0000313" key="11">
    <source>
        <dbReference type="EMBL" id="ERP31939.1"/>
    </source>
</evidence>